<sequence>MTAMSACTALPIRALPIPQPPADLGGRAELTRQRHAEIHALLAEGIGTTAICHALDLDGKTVRRYKLAATADELLTEPIRRTRNSTSTPPAWSDAGGGAAPTLPG</sequence>
<accession>A0A9Q9MEA3</accession>
<evidence type="ECO:0000313" key="2">
    <source>
        <dbReference type="EMBL" id="UWZ51190.1"/>
    </source>
</evidence>
<dbReference type="AlphaFoldDB" id="A0A9Q9MEA3"/>
<protein>
    <submittedName>
        <fullName evidence="2">Uncharacterized protein</fullName>
    </submittedName>
</protein>
<keyword evidence="3" id="KW-1185">Reference proteome</keyword>
<dbReference type="Proteomes" id="UP001058003">
    <property type="component" value="Chromosome"/>
</dbReference>
<reference evidence="2" key="1">
    <citation type="submission" date="2021-04" db="EMBL/GenBank/DDBJ databases">
        <title>Dactylosporangium aurantiacum NRRL B-8018 full assembly.</title>
        <authorList>
            <person name="Hartkoorn R.C."/>
            <person name="Beaudoing E."/>
            <person name="Hot D."/>
        </authorList>
    </citation>
    <scope>NUCLEOTIDE SEQUENCE</scope>
    <source>
        <strain evidence="2">NRRL B-8018</strain>
    </source>
</reference>
<dbReference type="EMBL" id="CP073767">
    <property type="protein sequence ID" value="UWZ51190.1"/>
    <property type="molecule type" value="Genomic_DNA"/>
</dbReference>
<name>A0A9Q9MEA3_9ACTN</name>
<dbReference type="RefSeq" id="WP_156090072.1">
    <property type="nucleotide sequence ID" value="NZ_CP073767.1"/>
</dbReference>
<dbReference type="KEGG" id="daur:Daura_31060"/>
<proteinExistence type="predicted"/>
<organism evidence="2 3">
    <name type="scientific">Dactylosporangium aurantiacum</name>
    <dbReference type="NCBI Taxonomy" id="35754"/>
    <lineage>
        <taxon>Bacteria</taxon>
        <taxon>Bacillati</taxon>
        <taxon>Actinomycetota</taxon>
        <taxon>Actinomycetes</taxon>
        <taxon>Micromonosporales</taxon>
        <taxon>Micromonosporaceae</taxon>
        <taxon>Dactylosporangium</taxon>
    </lineage>
</organism>
<evidence type="ECO:0000256" key="1">
    <source>
        <dbReference type="SAM" id="MobiDB-lite"/>
    </source>
</evidence>
<evidence type="ECO:0000313" key="3">
    <source>
        <dbReference type="Proteomes" id="UP001058003"/>
    </source>
</evidence>
<feature type="region of interest" description="Disordered" evidence="1">
    <location>
        <begin position="79"/>
        <end position="105"/>
    </location>
</feature>
<gene>
    <name evidence="2" type="ORF">Daura_31060</name>
</gene>